<sequence>MGFHDEGSTYVAHVTIKVANLARSLTFYQEIIGFNVLEETERTAVLTADGRTPLLSLQVPIQAEEKRKEPQGFYHFALLLPERKDLGDFIYHLAEYGIEIGAADHLVSEAIYLSDPDGNGIELYRDRPSTDWRWEGKSICSHGNGPAPLRNNSAMTGTWTGLPKDTVMGHIHLHVAHLEEARTFYTKGLGFKVVNEYGGQALFLSTGGYHHHIGLNTWSGVGAPKPAPNSAGLDSFLLRYPTIEERNQAVQRLKELGSTIEENEDQAITFDPSGNQVILSS</sequence>
<name>A0A147K5L1_9BACI</name>
<protein>
    <submittedName>
        <fullName evidence="2">Glyoxalase</fullName>
    </submittedName>
</protein>
<dbReference type="AlphaFoldDB" id="A0A147K5L1"/>
<keyword evidence="3" id="KW-1185">Reference proteome</keyword>
<feature type="domain" description="VOC" evidence="1">
    <location>
        <begin position="167"/>
        <end position="281"/>
    </location>
</feature>
<dbReference type="SUPFAM" id="SSF54593">
    <property type="entry name" value="Glyoxalase/Bleomycin resistance protein/Dihydroxybiphenyl dioxygenase"/>
    <property type="match status" value="1"/>
</dbReference>
<dbReference type="PROSITE" id="PS51819">
    <property type="entry name" value="VOC"/>
    <property type="match status" value="2"/>
</dbReference>
<evidence type="ECO:0000313" key="3">
    <source>
        <dbReference type="Proteomes" id="UP000074108"/>
    </source>
</evidence>
<dbReference type="RefSeq" id="WP_059351709.1">
    <property type="nucleotide sequence ID" value="NZ_LDYG01000046.1"/>
</dbReference>
<accession>A0A147K5L1</accession>
<proteinExistence type="predicted"/>
<dbReference type="Pfam" id="PF00903">
    <property type="entry name" value="Glyoxalase"/>
    <property type="match status" value="2"/>
</dbReference>
<gene>
    <name evidence="2" type="ORF">Q75_13910</name>
</gene>
<dbReference type="InterPro" id="IPR029068">
    <property type="entry name" value="Glyas_Bleomycin-R_OHBP_Dase"/>
</dbReference>
<evidence type="ECO:0000313" key="2">
    <source>
        <dbReference type="EMBL" id="KUP04923.1"/>
    </source>
</evidence>
<dbReference type="PANTHER" id="PTHR43279:SF1">
    <property type="entry name" value="CATECHOL-2,3-DIOXYGENASE"/>
    <property type="match status" value="1"/>
</dbReference>
<reference evidence="2 3" key="1">
    <citation type="journal article" date="2016" name="Front. Microbiol.">
        <title>Microevolution Analysis of Bacillus coahuilensis Unveils Differences in Phosphorus Acquisition Strategies and Their Regulation.</title>
        <authorList>
            <person name="Gomez-Lunar Z."/>
            <person name="Hernandez-Gonzalez I."/>
            <person name="Rodriguez-Torres M.D."/>
            <person name="Souza V."/>
            <person name="Olmedo-Alvarez G."/>
        </authorList>
    </citation>
    <scope>NUCLEOTIDE SEQUENCE [LARGE SCALE GENOMIC DNA]</scope>
    <source>
        <strain evidence="3">p1.1.43</strain>
    </source>
</reference>
<feature type="domain" description="VOC" evidence="1">
    <location>
        <begin position="10"/>
        <end position="126"/>
    </location>
</feature>
<dbReference type="STRING" id="1150625.Q75_13910"/>
<dbReference type="InterPro" id="IPR037523">
    <property type="entry name" value="VOC_core"/>
</dbReference>
<dbReference type="OrthoDB" id="9792626at2"/>
<dbReference type="PATRIC" id="fig|1150625.3.peg.2920"/>
<dbReference type="CDD" id="cd07255">
    <property type="entry name" value="VOC_BsCatE_like_N"/>
    <property type="match status" value="1"/>
</dbReference>
<dbReference type="Proteomes" id="UP000074108">
    <property type="component" value="Unassembled WGS sequence"/>
</dbReference>
<evidence type="ECO:0000259" key="1">
    <source>
        <dbReference type="PROSITE" id="PS51819"/>
    </source>
</evidence>
<dbReference type="PANTHER" id="PTHR43279">
    <property type="entry name" value="CATECHOL-2,3-DIOXYGENASE"/>
    <property type="match status" value="1"/>
</dbReference>
<comment type="caution">
    <text evidence="2">The sequence shown here is derived from an EMBL/GenBank/DDBJ whole genome shotgun (WGS) entry which is preliminary data.</text>
</comment>
<dbReference type="EMBL" id="LDYG01000046">
    <property type="protein sequence ID" value="KUP04923.1"/>
    <property type="molecule type" value="Genomic_DNA"/>
</dbReference>
<dbReference type="Gene3D" id="3.10.180.10">
    <property type="entry name" value="2,3-Dihydroxybiphenyl 1,2-Dioxygenase, domain 1"/>
    <property type="match status" value="2"/>
</dbReference>
<dbReference type="CDD" id="cd16359">
    <property type="entry name" value="VOC_BsCatE_like_C"/>
    <property type="match status" value="1"/>
</dbReference>
<dbReference type="InterPro" id="IPR004360">
    <property type="entry name" value="Glyas_Fos-R_dOase_dom"/>
</dbReference>
<organism evidence="2 3">
    <name type="scientific">Bacillus coahuilensis p1.1.43</name>
    <dbReference type="NCBI Taxonomy" id="1150625"/>
    <lineage>
        <taxon>Bacteria</taxon>
        <taxon>Bacillati</taxon>
        <taxon>Bacillota</taxon>
        <taxon>Bacilli</taxon>
        <taxon>Bacillales</taxon>
        <taxon>Bacillaceae</taxon>
        <taxon>Bacillus</taxon>
    </lineage>
</organism>